<evidence type="ECO:0000256" key="1">
    <source>
        <dbReference type="SAM" id="SignalP"/>
    </source>
</evidence>
<organism evidence="2 3">
    <name type="scientific">Halocynthiibacter halioticoli</name>
    <dbReference type="NCBI Taxonomy" id="2986804"/>
    <lineage>
        <taxon>Bacteria</taxon>
        <taxon>Pseudomonadati</taxon>
        <taxon>Pseudomonadota</taxon>
        <taxon>Alphaproteobacteria</taxon>
        <taxon>Rhodobacterales</taxon>
        <taxon>Paracoccaceae</taxon>
        <taxon>Halocynthiibacter</taxon>
    </lineage>
</organism>
<evidence type="ECO:0000313" key="2">
    <source>
        <dbReference type="EMBL" id="MCV6825215.1"/>
    </source>
</evidence>
<name>A0AAE3J1V0_9RHOB</name>
<dbReference type="AlphaFoldDB" id="A0AAE3J1V0"/>
<protein>
    <recommendedName>
        <fullName evidence="4">DUF2946 domain-containing protein</fullName>
    </recommendedName>
</protein>
<evidence type="ECO:0008006" key="4">
    <source>
        <dbReference type="Google" id="ProtNLM"/>
    </source>
</evidence>
<dbReference type="EMBL" id="JAOYFC010000002">
    <property type="protein sequence ID" value="MCV6825215.1"/>
    <property type="molecule type" value="Genomic_DNA"/>
</dbReference>
<sequence length="113" mass="11616">MSKLLAFALVALIGLTNVAMAVGQMRADASGEMVLCVGNGHITVQVDADGQPIQQKTVCPECMATVAFGAPQQTHATPSSIVYSDAIFQSEGEIRRAVHSAVAPPSRAPPAAA</sequence>
<feature type="chain" id="PRO_5042153067" description="DUF2946 domain-containing protein" evidence="1">
    <location>
        <begin position="22"/>
        <end position="113"/>
    </location>
</feature>
<gene>
    <name evidence="2" type="ORF">OH136_11690</name>
</gene>
<reference evidence="2" key="1">
    <citation type="submission" date="2022-10" db="EMBL/GenBank/DDBJ databases">
        <authorList>
            <person name="Yue Y."/>
        </authorList>
    </citation>
    <scope>NUCLEOTIDE SEQUENCE</scope>
    <source>
        <strain evidence="2">Z654</strain>
    </source>
</reference>
<dbReference type="Proteomes" id="UP001208041">
    <property type="component" value="Unassembled WGS sequence"/>
</dbReference>
<comment type="caution">
    <text evidence="2">The sequence shown here is derived from an EMBL/GenBank/DDBJ whole genome shotgun (WGS) entry which is preliminary data.</text>
</comment>
<evidence type="ECO:0000313" key="3">
    <source>
        <dbReference type="Proteomes" id="UP001208041"/>
    </source>
</evidence>
<keyword evidence="3" id="KW-1185">Reference proteome</keyword>
<accession>A0AAE3J1V0</accession>
<dbReference type="RefSeq" id="WP_263954060.1">
    <property type="nucleotide sequence ID" value="NZ_JAOYFC010000002.1"/>
</dbReference>
<proteinExistence type="predicted"/>
<keyword evidence="1" id="KW-0732">Signal</keyword>
<feature type="signal peptide" evidence="1">
    <location>
        <begin position="1"/>
        <end position="21"/>
    </location>
</feature>